<name>A0ABW6Y3R4_9ACTN</name>
<proteinExistence type="predicted"/>
<protein>
    <submittedName>
        <fullName evidence="1">Uncharacterized protein</fullName>
    </submittedName>
</protein>
<comment type="caution">
    <text evidence="1">The sequence shown here is derived from an EMBL/GenBank/DDBJ whole genome shotgun (WGS) entry which is preliminary data.</text>
</comment>
<dbReference type="Proteomes" id="UP001602370">
    <property type="component" value="Unassembled WGS sequence"/>
</dbReference>
<gene>
    <name evidence="1" type="ORF">ACFY8C_39975</name>
</gene>
<sequence>MKVAIGVDQEEAAAAEQQLRSLHEWLLADAVCRRHAGPTLGSGAVTVPGAQGDLIDVLSLVLGTGFNAASLSVAIAAWRRSRPGSPTLVVERADGTRITLTGAANEDAGRLLAELEREQA</sequence>
<dbReference type="EMBL" id="JBIBDZ010000029">
    <property type="protein sequence ID" value="MFF5924408.1"/>
    <property type="molecule type" value="Genomic_DNA"/>
</dbReference>
<reference evidence="1 2" key="1">
    <citation type="submission" date="2024-10" db="EMBL/GenBank/DDBJ databases">
        <title>The Natural Products Discovery Center: Release of the First 8490 Sequenced Strains for Exploring Actinobacteria Biosynthetic Diversity.</title>
        <authorList>
            <person name="Kalkreuter E."/>
            <person name="Kautsar S.A."/>
            <person name="Yang D."/>
            <person name="Bader C.D."/>
            <person name="Teijaro C.N."/>
            <person name="Fluegel L."/>
            <person name="Davis C.M."/>
            <person name="Simpson J.R."/>
            <person name="Lauterbach L."/>
            <person name="Steele A.D."/>
            <person name="Gui C."/>
            <person name="Meng S."/>
            <person name="Li G."/>
            <person name="Viehrig K."/>
            <person name="Ye F."/>
            <person name="Su P."/>
            <person name="Kiefer A.F."/>
            <person name="Nichols A."/>
            <person name="Cepeda A.J."/>
            <person name="Yan W."/>
            <person name="Fan B."/>
            <person name="Jiang Y."/>
            <person name="Adhikari A."/>
            <person name="Zheng C.-J."/>
            <person name="Schuster L."/>
            <person name="Cowan T.M."/>
            <person name="Smanski M.J."/>
            <person name="Chevrette M.G."/>
            <person name="De Carvalho L.P.S."/>
            <person name="Shen B."/>
        </authorList>
    </citation>
    <scope>NUCLEOTIDE SEQUENCE [LARGE SCALE GENOMIC DNA]</scope>
    <source>
        <strain evidence="1 2">NPDC012605</strain>
    </source>
</reference>
<keyword evidence="2" id="KW-1185">Reference proteome</keyword>
<organism evidence="1 2">
    <name type="scientific">Streptomyces flavochromogenes</name>
    <dbReference type="NCBI Taxonomy" id="68199"/>
    <lineage>
        <taxon>Bacteria</taxon>
        <taxon>Bacillati</taxon>
        <taxon>Actinomycetota</taxon>
        <taxon>Actinomycetes</taxon>
        <taxon>Kitasatosporales</taxon>
        <taxon>Streptomycetaceae</taxon>
        <taxon>Streptomyces</taxon>
    </lineage>
</organism>
<evidence type="ECO:0000313" key="2">
    <source>
        <dbReference type="Proteomes" id="UP001602370"/>
    </source>
</evidence>
<dbReference type="Pfam" id="PF19953">
    <property type="entry name" value="EACC1"/>
    <property type="match status" value="1"/>
</dbReference>
<dbReference type="RefSeq" id="WP_051820891.1">
    <property type="nucleotide sequence ID" value="NZ_JBIBDZ010000029.1"/>
</dbReference>
<evidence type="ECO:0000313" key="1">
    <source>
        <dbReference type="EMBL" id="MFF5924408.1"/>
    </source>
</evidence>
<accession>A0ABW6Y3R4</accession>
<dbReference type="InterPro" id="IPR045428">
    <property type="entry name" value="EACC1"/>
</dbReference>